<protein>
    <recommendedName>
        <fullName evidence="11">Glycosyl-4,4'-diaponeurosporenoate acyltransferase</fullName>
    </recommendedName>
</protein>
<evidence type="ECO:0000313" key="15">
    <source>
        <dbReference type="Proteomes" id="UP000019423"/>
    </source>
</evidence>
<evidence type="ECO:0000256" key="3">
    <source>
        <dbReference type="ARBA" id="ARBA00022679"/>
    </source>
</evidence>
<keyword evidence="7 13" id="KW-0472">Membrane</keyword>
<dbReference type="GO" id="GO:0016746">
    <property type="term" value="F:acyltransferase activity"/>
    <property type="evidence" value="ECO:0007669"/>
    <property type="project" value="UniProtKB-KW"/>
</dbReference>
<comment type="similarity">
    <text evidence="10">Belongs to the acyltransferase CrtO family.</text>
</comment>
<organism evidence="14 15">
    <name type="scientific">Hymenobacter swuensis DY53</name>
    <dbReference type="NCBI Taxonomy" id="1227739"/>
    <lineage>
        <taxon>Bacteria</taxon>
        <taxon>Pseudomonadati</taxon>
        <taxon>Bacteroidota</taxon>
        <taxon>Cytophagia</taxon>
        <taxon>Cytophagales</taxon>
        <taxon>Hymenobacteraceae</taxon>
        <taxon>Hymenobacter</taxon>
    </lineage>
</organism>
<gene>
    <name evidence="14" type="ORF">Hsw_0063</name>
</gene>
<reference evidence="14 15" key="1">
    <citation type="submission" date="2014-01" db="EMBL/GenBank/DDBJ databases">
        <title>Complete genome sequence of ionizing-radiation resistance bacterium Hymenobacter swuensis DY53.</title>
        <authorList>
            <person name="Jung J.-H."/>
            <person name="Jeong S.-W."/>
            <person name="Joe M.-H."/>
            <person name="Cho y.-j."/>
            <person name="Kim M.-K."/>
            <person name="Lim S.-Y."/>
        </authorList>
    </citation>
    <scope>NUCLEOTIDE SEQUENCE [LARGE SCALE GENOMIC DNA]</scope>
    <source>
        <strain evidence="14 15">DY53</strain>
    </source>
</reference>
<feature type="transmembrane region" description="Helical" evidence="13">
    <location>
        <begin position="26"/>
        <end position="45"/>
    </location>
</feature>
<evidence type="ECO:0000313" key="14">
    <source>
        <dbReference type="EMBL" id="AHJ95658.1"/>
    </source>
</evidence>
<evidence type="ECO:0000256" key="11">
    <source>
        <dbReference type="ARBA" id="ARBA00023667"/>
    </source>
</evidence>
<keyword evidence="15" id="KW-1185">Reference proteome</keyword>
<feature type="transmembrane region" description="Helical" evidence="13">
    <location>
        <begin position="132"/>
        <end position="150"/>
    </location>
</feature>
<evidence type="ECO:0000256" key="10">
    <source>
        <dbReference type="ARBA" id="ARBA00023603"/>
    </source>
</evidence>
<name>W8ESZ9_9BACT</name>
<dbReference type="Proteomes" id="UP000019423">
    <property type="component" value="Chromosome"/>
</dbReference>
<feature type="transmembrane region" description="Helical" evidence="13">
    <location>
        <begin position="109"/>
        <end position="126"/>
    </location>
</feature>
<evidence type="ECO:0000256" key="7">
    <source>
        <dbReference type="ARBA" id="ARBA00023136"/>
    </source>
</evidence>
<dbReference type="UniPathway" id="UPA00029">
    <property type="reaction ID" value="UER00560"/>
</dbReference>
<accession>W8ESZ9</accession>
<keyword evidence="2" id="KW-1003">Cell membrane</keyword>
<keyword evidence="4 13" id="KW-0812">Transmembrane</keyword>
<evidence type="ECO:0000256" key="1">
    <source>
        <dbReference type="ARBA" id="ARBA00004162"/>
    </source>
</evidence>
<proteinExistence type="inferred from homology"/>
<dbReference type="GO" id="GO:0005886">
    <property type="term" value="C:plasma membrane"/>
    <property type="evidence" value="ECO:0007669"/>
    <property type="project" value="UniProtKB-SubCell"/>
</dbReference>
<sequence>MPSVLWSGLALGPLAGFCYLHMARPWLWGLLALSLLAYAVPRAWFGWWQLSKKPASYQHLGVPLINRVAQHGSLVNKLVRRRYPHYRHVRSGRRAVAALIGHSYHMERFHVAALLFFLFASGYAGAQGDWGWAALLTLLNVGYNLYPIWLQQYLRLRLTPPKNPAGTA</sequence>
<dbReference type="InterPro" id="IPR044021">
    <property type="entry name" value="CrtO"/>
</dbReference>
<evidence type="ECO:0000256" key="5">
    <source>
        <dbReference type="ARBA" id="ARBA00022729"/>
    </source>
</evidence>
<dbReference type="EMBL" id="CP007145">
    <property type="protein sequence ID" value="AHJ95658.1"/>
    <property type="molecule type" value="Genomic_DNA"/>
</dbReference>
<evidence type="ECO:0000256" key="4">
    <source>
        <dbReference type="ARBA" id="ARBA00022692"/>
    </source>
</evidence>
<comment type="pathway">
    <text evidence="9">Carotenoid biosynthesis; staphyloxanthin biosynthesis; staphyloxanthin from farnesyl diphosphate: step 5/5.</text>
</comment>
<evidence type="ECO:0000256" key="12">
    <source>
        <dbReference type="ARBA" id="ARBA00025324"/>
    </source>
</evidence>
<dbReference type="PATRIC" id="fig|1227739.3.peg.339"/>
<evidence type="ECO:0000256" key="2">
    <source>
        <dbReference type="ARBA" id="ARBA00022475"/>
    </source>
</evidence>
<comment type="function">
    <text evidence="12">Catalyzes the acylation of glycosyl-4,4'-diaponeurosporenoate, i.e. the esterification of glucose at the C6'' position with the carboxyl group of the C(15) fatty acid 12-methyltetradecanoic acid, to yield staphyloxanthin. This is the last step in the biosynthesis of this orange pigment, present in most staphylococci strains.</text>
</comment>
<keyword evidence="6 13" id="KW-1133">Transmembrane helix</keyword>
<keyword evidence="8" id="KW-0012">Acyltransferase</keyword>
<evidence type="ECO:0000256" key="9">
    <source>
        <dbReference type="ARBA" id="ARBA00023588"/>
    </source>
</evidence>
<dbReference type="AlphaFoldDB" id="W8ESZ9"/>
<keyword evidence="3" id="KW-0808">Transferase</keyword>
<keyword evidence="5" id="KW-0732">Signal</keyword>
<dbReference type="Pfam" id="PF18927">
    <property type="entry name" value="CrtO"/>
    <property type="match status" value="1"/>
</dbReference>
<evidence type="ECO:0000256" key="6">
    <source>
        <dbReference type="ARBA" id="ARBA00022989"/>
    </source>
</evidence>
<comment type="subcellular location">
    <subcellularLocation>
        <location evidence="1">Cell membrane</location>
        <topology evidence="1">Single-pass membrane protein</topology>
    </subcellularLocation>
</comment>
<dbReference type="KEGG" id="hsw:Hsw_0063"/>
<evidence type="ECO:0000256" key="8">
    <source>
        <dbReference type="ARBA" id="ARBA00023315"/>
    </source>
</evidence>
<evidence type="ECO:0000256" key="13">
    <source>
        <dbReference type="SAM" id="Phobius"/>
    </source>
</evidence>
<dbReference type="HOGENOM" id="CLU_1584245_0_0_10"/>